<protein>
    <submittedName>
        <fullName evidence="1">Uncharacterized protein</fullName>
    </submittedName>
</protein>
<evidence type="ECO:0000313" key="2">
    <source>
        <dbReference type="Proteomes" id="UP000314294"/>
    </source>
</evidence>
<comment type="caution">
    <text evidence="1">The sequence shown here is derived from an EMBL/GenBank/DDBJ whole genome shotgun (WGS) entry which is preliminary data.</text>
</comment>
<sequence length="64" mass="7096">MVDMYSRVWSSHGAKRGLTLPVVPQCGRVVWWGSICLGVSCLVVRCDSLVVRSGSMRKQSDNIE</sequence>
<keyword evidence="2" id="KW-1185">Reference proteome</keyword>
<dbReference type="Proteomes" id="UP000314294">
    <property type="component" value="Unassembled WGS sequence"/>
</dbReference>
<accession>A0A4Z2J4G7</accession>
<reference evidence="1 2" key="1">
    <citation type="submission" date="2019-03" db="EMBL/GenBank/DDBJ databases">
        <title>First draft genome of Liparis tanakae, snailfish: a comprehensive survey of snailfish specific genes.</title>
        <authorList>
            <person name="Kim W."/>
            <person name="Song I."/>
            <person name="Jeong J.-H."/>
            <person name="Kim D."/>
            <person name="Kim S."/>
            <person name="Ryu S."/>
            <person name="Song J.Y."/>
            <person name="Lee S.K."/>
        </authorList>
    </citation>
    <scope>NUCLEOTIDE SEQUENCE [LARGE SCALE GENOMIC DNA]</scope>
    <source>
        <tissue evidence="1">Muscle</tissue>
    </source>
</reference>
<name>A0A4Z2J4G7_9TELE</name>
<gene>
    <name evidence="1" type="ORF">EYF80_004886</name>
</gene>
<organism evidence="1 2">
    <name type="scientific">Liparis tanakae</name>
    <name type="common">Tanaka's snailfish</name>
    <dbReference type="NCBI Taxonomy" id="230148"/>
    <lineage>
        <taxon>Eukaryota</taxon>
        <taxon>Metazoa</taxon>
        <taxon>Chordata</taxon>
        <taxon>Craniata</taxon>
        <taxon>Vertebrata</taxon>
        <taxon>Euteleostomi</taxon>
        <taxon>Actinopterygii</taxon>
        <taxon>Neopterygii</taxon>
        <taxon>Teleostei</taxon>
        <taxon>Neoteleostei</taxon>
        <taxon>Acanthomorphata</taxon>
        <taxon>Eupercaria</taxon>
        <taxon>Perciformes</taxon>
        <taxon>Cottioidei</taxon>
        <taxon>Cottales</taxon>
        <taxon>Liparidae</taxon>
        <taxon>Liparis</taxon>
    </lineage>
</organism>
<evidence type="ECO:0000313" key="1">
    <source>
        <dbReference type="EMBL" id="TNN84841.1"/>
    </source>
</evidence>
<proteinExistence type="predicted"/>
<dbReference type="EMBL" id="SRLO01000024">
    <property type="protein sequence ID" value="TNN84841.1"/>
    <property type="molecule type" value="Genomic_DNA"/>
</dbReference>
<dbReference type="AlphaFoldDB" id="A0A4Z2J4G7"/>